<accession>A0A835WFR8</accession>
<protein>
    <submittedName>
        <fullName evidence="2">Uncharacterized protein</fullName>
    </submittedName>
</protein>
<reference evidence="2" key="1">
    <citation type="journal article" date="2020" name="bioRxiv">
        <title>Comparative genomics of Chlamydomonas.</title>
        <authorList>
            <person name="Craig R.J."/>
            <person name="Hasan A.R."/>
            <person name="Ness R.W."/>
            <person name="Keightley P.D."/>
        </authorList>
    </citation>
    <scope>NUCLEOTIDE SEQUENCE</scope>
    <source>
        <strain evidence="2">CCAP 11/173</strain>
    </source>
</reference>
<comment type="caution">
    <text evidence="2">The sequence shown here is derived from an EMBL/GenBank/DDBJ whole genome shotgun (WGS) entry which is preliminary data.</text>
</comment>
<feature type="region of interest" description="Disordered" evidence="1">
    <location>
        <begin position="1"/>
        <end position="119"/>
    </location>
</feature>
<name>A0A835WFR8_9CHLO</name>
<keyword evidence="3" id="KW-1185">Reference proteome</keyword>
<organism evidence="2 3">
    <name type="scientific">Chlamydomonas schloesseri</name>
    <dbReference type="NCBI Taxonomy" id="2026947"/>
    <lineage>
        <taxon>Eukaryota</taxon>
        <taxon>Viridiplantae</taxon>
        <taxon>Chlorophyta</taxon>
        <taxon>core chlorophytes</taxon>
        <taxon>Chlorophyceae</taxon>
        <taxon>CS clade</taxon>
        <taxon>Chlamydomonadales</taxon>
        <taxon>Chlamydomonadaceae</taxon>
        <taxon>Chlamydomonas</taxon>
    </lineage>
</organism>
<feature type="compositionally biased region" description="Low complexity" evidence="1">
    <location>
        <begin position="72"/>
        <end position="82"/>
    </location>
</feature>
<dbReference type="AlphaFoldDB" id="A0A835WFR8"/>
<feature type="compositionally biased region" description="Basic and acidic residues" evidence="1">
    <location>
        <begin position="83"/>
        <end position="101"/>
    </location>
</feature>
<gene>
    <name evidence="2" type="ORF">HYH02_008562</name>
</gene>
<sequence>MSSKTRAGIADSEAGPGELPDDARKYGSGHAYTQAAEDTQGMVTGCDEMKAGEEPPAAMTQLAHEVAEQRVEPQGQRTQQEQQHQEQDKQKAGGGGGDKRQQMAQEGSAAAAGGYSESD</sequence>
<evidence type="ECO:0000313" key="2">
    <source>
        <dbReference type="EMBL" id="KAG2446576.1"/>
    </source>
</evidence>
<dbReference type="OrthoDB" id="536174at2759"/>
<dbReference type="EMBL" id="JAEHOD010000026">
    <property type="protein sequence ID" value="KAG2446576.1"/>
    <property type="molecule type" value="Genomic_DNA"/>
</dbReference>
<feature type="compositionally biased region" description="Low complexity" evidence="1">
    <location>
        <begin position="102"/>
        <end position="119"/>
    </location>
</feature>
<proteinExistence type="predicted"/>
<evidence type="ECO:0000256" key="1">
    <source>
        <dbReference type="SAM" id="MobiDB-lite"/>
    </source>
</evidence>
<evidence type="ECO:0000313" key="3">
    <source>
        <dbReference type="Proteomes" id="UP000613740"/>
    </source>
</evidence>
<dbReference type="Proteomes" id="UP000613740">
    <property type="component" value="Unassembled WGS sequence"/>
</dbReference>